<protein>
    <recommendedName>
        <fullName evidence="2">histidine kinase</fullName>
        <ecNumber evidence="2">2.7.13.3</ecNumber>
    </recommendedName>
</protein>
<evidence type="ECO:0000256" key="6">
    <source>
        <dbReference type="ARBA" id="ARBA00022777"/>
    </source>
</evidence>
<dbReference type="AlphaFoldDB" id="A0A1R4KAL6"/>
<keyword evidence="3" id="KW-0597">Phosphoprotein</keyword>
<dbReference type="STRING" id="1255658.FM114_12765"/>
<dbReference type="PANTHER" id="PTHR24421">
    <property type="entry name" value="NITRATE/NITRITE SENSOR PROTEIN NARX-RELATED"/>
    <property type="match status" value="1"/>
</dbReference>
<evidence type="ECO:0000256" key="3">
    <source>
        <dbReference type="ARBA" id="ARBA00022553"/>
    </source>
</evidence>
<dbReference type="GO" id="GO:0046983">
    <property type="term" value="F:protein dimerization activity"/>
    <property type="evidence" value="ECO:0007669"/>
    <property type="project" value="InterPro"/>
</dbReference>
<evidence type="ECO:0000256" key="8">
    <source>
        <dbReference type="ARBA" id="ARBA00023012"/>
    </source>
</evidence>
<keyword evidence="7" id="KW-0067">ATP-binding</keyword>
<feature type="domain" description="Signal transduction histidine kinase subgroup 3 dimerisation and phosphoacceptor" evidence="10">
    <location>
        <begin position="196"/>
        <end position="261"/>
    </location>
</feature>
<reference evidence="11 12" key="1">
    <citation type="submission" date="2017-02" db="EMBL/GenBank/DDBJ databases">
        <authorList>
            <person name="Peterson S.W."/>
        </authorList>
    </citation>
    <scope>NUCLEOTIDE SEQUENCE [LARGE SCALE GENOMIC DNA]</scope>
    <source>
        <strain evidence="11 12">LSP_Lj1</strain>
    </source>
</reference>
<sequence length="395" mass="42782">MSTVALPPSTPRRWPHHVESVAMVLLFWIVGAGLFFFTVNDLYPDMENIPPRESALLSIDTLLGQLTCLLVPLVRSRRRRVAGGAGLVVVACSALSAWSFASVVHALVTISSWRDRRWLVGVDALAIAAGLVSMLVMPGSRLALPDVAVMLGVVAGLNLWGMYRGQKSVLVDSYRQQAETLRREQAATVAMARAEERTTIAREMHDTLSHRLAVISLHAGGLSVRPDLPAERITDTARLIQNTAQTASEELRDLLTLLRDDTSDRALPTTLADLDAILVGARAAGLRVDADLDEEVRARLDSLPTRCSAALGQTVREGLANCIKHAPDQPVTVTITADQTGATVLVRNNISQRDSGLAGGHGLVGLDERLRLARGRMRHGVVGGRHELEAWVPWT</sequence>
<keyword evidence="9" id="KW-1133">Transmembrane helix</keyword>
<dbReference type="GO" id="GO:0005524">
    <property type="term" value="F:ATP binding"/>
    <property type="evidence" value="ECO:0007669"/>
    <property type="project" value="UniProtKB-KW"/>
</dbReference>
<dbReference type="PANTHER" id="PTHR24421:SF10">
    <property type="entry name" value="NITRATE_NITRITE SENSOR PROTEIN NARQ"/>
    <property type="match status" value="1"/>
</dbReference>
<feature type="transmembrane region" description="Helical" evidence="9">
    <location>
        <begin position="55"/>
        <end position="74"/>
    </location>
</feature>
<organism evidence="11 12">
    <name type="scientific">Luteococcus japonicus LSP_Lj1</name>
    <dbReference type="NCBI Taxonomy" id="1255658"/>
    <lineage>
        <taxon>Bacteria</taxon>
        <taxon>Bacillati</taxon>
        <taxon>Actinomycetota</taxon>
        <taxon>Actinomycetes</taxon>
        <taxon>Propionibacteriales</taxon>
        <taxon>Propionibacteriaceae</taxon>
        <taxon>Luteococcus</taxon>
    </lineage>
</organism>
<evidence type="ECO:0000256" key="9">
    <source>
        <dbReference type="SAM" id="Phobius"/>
    </source>
</evidence>
<comment type="catalytic activity">
    <reaction evidence="1">
        <text>ATP + protein L-histidine = ADP + protein N-phospho-L-histidine.</text>
        <dbReference type="EC" id="2.7.13.3"/>
    </reaction>
</comment>
<keyword evidence="6 11" id="KW-0418">Kinase</keyword>
<dbReference type="Gene3D" id="1.20.5.1930">
    <property type="match status" value="1"/>
</dbReference>
<evidence type="ECO:0000313" key="11">
    <source>
        <dbReference type="EMBL" id="SJN41451.1"/>
    </source>
</evidence>
<feature type="transmembrane region" description="Helical" evidence="9">
    <location>
        <begin position="118"/>
        <end position="136"/>
    </location>
</feature>
<keyword evidence="12" id="KW-1185">Reference proteome</keyword>
<keyword evidence="9" id="KW-0472">Membrane</keyword>
<evidence type="ECO:0000256" key="7">
    <source>
        <dbReference type="ARBA" id="ARBA00022840"/>
    </source>
</evidence>
<dbReference type="InterPro" id="IPR036890">
    <property type="entry name" value="HATPase_C_sf"/>
</dbReference>
<name>A0A1R4KAL6_9ACTN</name>
<proteinExistence type="predicted"/>
<keyword evidence="9" id="KW-0812">Transmembrane</keyword>
<dbReference type="Pfam" id="PF07730">
    <property type="entry name" value="HisKA_3"/>
    <property type="match status" value="1"/>
</dbReference>
<keyword evidence="4" id="KW-0808">Transferase</keyword>
<feature type="transmembrane region" description="Helical" evidence="9">
    <location>
        <begin position="21"/>
        <end position="43"/>
    </location>
</feature>
<dbReference type="Gene3D" id="3.30.565.10">
    <property type="entry name" value="Histidine kinase-like ATPase, C-terminal domain"/>
    <property type="match status" value="1"/>
</dbReference>
<evidence type="ECO:0000256" key="1">
    <source>
        <dbReference type="ARBA" id="ARBA00000085"/>
    </source>
</evidence>
<dbReference type="Proteomes" id="UP000188342">
    <property type="component" value="Unassembled WGS sequence"/>
</dbReference>
<evidence type="ECO:0000256" key="5">
    <source>
        <dbReference type="ARBA" id="ARBA00022741"/>
    </source>
</evidence>
<evidence type="ECO:0000256" key="4">
    <source>
        <dbReference type="ARBA" id="ARBA00022679"/>
    </source>
</evidence>
<feature type="transmembrane region" description="Helical" evidence="9">
    <location>
        <begin position="81"/>
        <end position="106"/>
    </location>
</feature>
<keyword evidence="5" id="KW-0547">Nucleotide-binding</keyword>
<evidence type="ECO:0000256" key="2">
    <source>
        <dbReference type="ARBA" id="ARBA00012438"/>
    </source>
</evidence>
<dbReference type="EC" id="2.7.13.3" evidence="2"/>
<dbReference type="CDD" id="cd16917">
    <property type="entry name" value="HATPase_UhpB-NarQ-NarX-like"/>
    <property type="match status" value="1"/>
</dbReference>
<dbReference type="GO" id="GO:0000155">
    <property type="term" value="F:phosphorelay sensor kinase activity"/>
    <property type="evidence" value="ECO:0007669"/>
    <property type="project" value="InterPro"/>
</dbReference>
<evidence type="ECO:0000313" key="12">
    <source>
        <dbReference type="Proteomes" id="UP000188342"/>
    </source>
</evidence>
<feature type="transmembrane region" description="Helical" evidence="9">
    <location>
        <begin position="143"/>
        <end position="163"/>
    </location>
</feature>
<keyword evidence="8" id="KW-0902">Two-component regulatory system</keyword>
<dbReference type="GO" id="GO:0016020">
    <property type="term" value="C:membrane"/>
    <property type="evidence" value="ECO:0007669"/>
    <property type="project" value="InterPro"/>
</dbReference>
<dbReference type="EMBL" id="FUKQ01000047">
    <property type="protein sequence ID" value="SJN41451.1"/>
    <property type="molecule type" value="Genomic_DNA"/>
</dbReference>
<evidence type="ECO:0000259" key="10">
    <source>
        <dbReference type="Pfam" id="PF07730"/>
    </source>
</evidence>
<dbReference type="InterPro" id="IPR050482">
    <property type="entry name" value="Sensor_HK_TwoCompSys"/>
</dbReference>
<dbReference type="RefSeq" id="WP_170165295.1">
    <property type="nucleotide sequence ID" value="NZ_FUKQ01000047.1"/>
</dbReference>
<gene>
    <name evidence="11" type="ORF">FM114_12765</name>
</gene>
<dbReference type="InterPro" id="IPR011712">
    <property type="entry name" value="Sig_transdc_His_kin_sub3_dim/P"/>
</dbReference>
<accession>A0A1R4KAL6</accession>